<proteinExistence type="predicted"/>
<sequence>MGKAREISSEVSSANIVLHNERKSEREIALQLKLSKTCVHGTIARYRETGTFNIVHAREGRELPSQVKIISLLLPASEIDS</sequence>
<comment type="subcellular location">
    <subcellularLocation>
        <location evidence="1">Nucleus</location>
    </subcellularLocation>
</comment>
<protein>
    <submittedName>
        <fullName evidence="2">Uncharacterized protein</fullName>
    </submittedName>
</protein>
<evidence type="ECO:0000256" key="1">
    <source>
        <dbReference type="ARBA" id="ARBA00004123"/>
    </source>
</evidence>
<dbReference type="InterPro" id="IPR009057">
    <property type="entry name" value="Homeodomain-like_sf"/>
</dbReference>
<evidence type="ECO:0000313" key="2">
    <source>
        <dbReference type="EMBL" id="CAK1589158.1"/>
    </source>
</evidence>
<comment type="caution">
    <text evidence="2">The sequence shown here is derived from an EMBL/GenBank/DDBJ whole genome shotgun (WGS) entry which is preliminary data.</text>
</comment>
<accession>A0AAV1L2K5</accession>
<dbReference type="Gene3D" id="1.10.10.10">
    <property type="entry name" value="Winged helix-like DNA-binding domain superfamily/Winged helix DNA-binding domain"/>
    <property type="match status" value="1"/>
</dbReference>
<gene>
    <name evidence="2" type="ORF">PARMNEM_LOCUS9699</name>
</gene>
<name>A0AAV1L2K5_9NEOP</name>
<dbReference type="EMBL" id="CAVLGL010000083">
    <property type="protein sequence ID" value="CAK1589158.1"/>
    <property type="molecule type" value="Genomic_DNA"/>
</dbReference>
<keyword evidence="3" id="KW-1185">Reference proteome</keyword>
<evidence type="ECO:0000313" key="3">
    <source>
        <dbReference type="Proteomes" id="UP001314205"/>
    </source>
</evidence>
<dbReference type="AlphaFoldDB" id="A0AAV1L2K5"/>
<reference evidence="2 3" key="1">
    <citation type="submission" date="2023-11" db="EMBL/GenBank/DDBJ databases">
        <authorList>
            <person name="Hedman E."/>
            <person name="Englund M."/>
            <person name="Stromberg M."/>
            <person name="Nyberg Akerstrom W."/>
            <person name="Nylinder S."/>
            <person name="Jareborg N."/>
            <person name="Kallberg Y."/>
            <person name="Kronander E."/>
        </authorList>
    </citation>
    <scope>NUCLEOTIDE SEQUENCE [LARGE SCALE GENOMIC DNA]</scope>
</reference>
<dbReference type="GO" id="GO:0005634">
    <property type="term" value="C:nucleus"/>
    <property type="evidence" value="ECO:0007669"/>
    <property type="project" value="UniProtKB-SubCell"/>
</dbReference>
<dbReference type="InterPro" id="IPR036388">
    <property type="entry name" value="WH-like_DNA-bd_sf"/>
</dbReference>
<organism evidence="2 3">
    <name type="scientific">Parnassius mnemosyne</name>
    <name type="common">clouded apollo</name>
    <dbReference type="NCBI Taxonomy" id="213953"/>
    <lineage>
        <taxon>Eukaryota</taxon>
        <taxon>Metazoa</taxon>
        <taxon>Ecdysozoa</taxon>
        <taxon>Arthropoda</taxon>
        <taxon>Hexapoda</taxon>
        <taxon>Insecta</taxon>
        <taxon>Pterygota</taxon>
        <taxon>Neoptera</taxon>
        <taxon>Endopterygota</taxon>
        <taxon>Lepidoptera</taxon>
        <taxon>Glossata</taxon>
        <taxon>Ditrysia</taxon>
        <taxon>Papilionoidea</taxon>
        <taxon>Papilionidae</taxon>
        <taxon>Parnassiinae</taxon>
        <taxon>Parnassini</taxon>
        <taxon>Parnassius</taxon>
        <taxon>Driopa</taxon>
    </lineage>
</organism>
<dbReference type="Proteomes" id="UP001314205">
    <property type="component" value="Unassembled WGS sequence"/>
</dbReference>
<dbReference type="SUPFAM" id="SSF46689">
    <property type="entry name" value="Homeodomain-like"/>
    <property type="match status" value="1"/>
</dbReference>